<dbReference type="InterPro" id="IPR021428">
    <property type="entry name" value="DUF3078"/>
</dbReference>
<dbReference type="RefSeq" id="WP_073192877.1">
    <property type="nucleotide sequence ID" value="NZ_FQTW01000004.1"/>
</dbReference>
<protein>
    <recommendedName>
        <fullName evidence="4">DUF3078 domain-containing protein</fullName>
    </recommendedName>
</protein>
<keyword evidence="3" id="KW-1185">Reference proteome</keyword>
<evidence type="ECO:0000313" key="3">
    <source>
        <dbReference type="Proteomes" id="UP000184462"/>
    </source>
</evidence>
<reference evidence="2 3" key="1">
    <citation type="submission" date="2016-11" db="EMBL/GenBank/DDBJ databases">
        <authorList>
            <person name="Jaros S."/>
            <person name="Januszkiewicz K."/>
            <person name="Wedrychowicz H."/>
        </authorList>
    </citation>
    <scope>NUCLEOTIDE SEQUENCE [LARGE SCALE GENOMIC DNA]</scope>
    <source>
        <strain evidence="2 3">DSM 25661</strain>
    </source>
</reference>
<proteinExistence type="predicted"/>
<feature type="chain" id="PRO_5012047547" description="DUF3078 domain-containing protein" evidence="1">
    <location>
        <begin position="23"/>
        <end position="299"/>
    </location>
</feature>
<dbReference type="Pfam" id="PF11276">
    <property type="entry name" value="DUF3078"/>
    <property type="match status" value="1"/>
</dbReference>
<dbReference type="EMBL" id="FQTW01000004">
    <property type="protein sequence ID" value="SHE71222.1"/>
    <property type="molecule type" value="Genomic_DNA"/>
</dbReference>
<organism evidence="2 3">
    <name type="scientific">Psychroflexus salarius</name>
    <dbReference type="NCBI Taxonomy" id="1155689"/>
    <lineage>
        <taxon>Bacteria</taxon>
        <taxon>Pseudomonadati</taxon>
        <taxon>Bacteroidota</taxon>
        <taxon>Flavobacteriia</taxon>
        <taxon>Flavobacteriales</taxon>
        <taxon>Flavobacteriaceae</taxon>
        <taxon>Psychroflexus</taxon>
    </lineage>
</organism>
<feature type="signal peptide" evidence="1">
    <location>
        <begin position="1"/>
        <end position="22"/>
    </location>
</feature>
<dbReference type="STRING" id="1155689.SAMN05444278_104171"/>
<gene>
    <name evidence="2" type="ORF">SAMN05444278_104171</name>
</gene>
<name>A0A1M4VQY9_9FLAO</name>
<dbReference type="AlphaFoldDB" id="A0A1M4VQY9"/>
<dbReference type="Proteomes" id="UP000184462">
    <property type="component" value="Unassembled WGS sequence"/>
</dbReference>
<keyword evidence="1" id="KW-0732">Signal</keyword>
<evidence type="ECO:0008006" key="4">
    <source>
        <dbReference type="Google" id="ProtNLM"/>
    </source>
</evidence>
<evidence type="ECO:0000313" key="2">
    <source>
        <dbReference type="EMBL" id="SHE71222.1"/>
    </source>
</evidence>
<accession>A0A1M4VQY9</accession>
<dbReference type="OrthoDB" id="1495718at2"/>
<sequence length="299" mass="34083">MKQNFIFLSLTVLSLISFSVSAQTQTPKDSTWTSGGNFSLLINQSAFNAEWQGGGTSNYSANIIVNYNLNYKKGNYTWDTKFLGDFGINKTKDQDFYRKTSDRLEINSVVGRQINESKWYASALLNFRTQFDKGYSFSEDPNTGEELRTTQTEFLSPAYTQLGLGFLWKESENLKVNFSPVTGRIITANKKFTTTPGYQDGDFFGIDQNDWIRTEFGASVNAYGKFTLMEDITMENILNLYSNYIEDPQNIDIDYTMNIVMSINKYISTNFTFQAIYDDNAVNGFQIREVLGVGVNFRL</sequence>
<evidence type="ECO:0000256" key="1">
    <source>
        <dbReference type="SAM" id="SignalP"/>
    </source>
</evidence>